<organism evidence="3 4">
    <name type="scientific">Porphyra umbilicalis</name>
    <name type="common">Purple laver</name>
    <name type="synonym">Red alga</name>
    <dbReference type="NCBI Taxonomy" id="2786"/>
    <lineage>
        <taxon>Eukaryota</taxon>
        <taxon>Rhodophyta</taxon>
        <taxon>Bangiophyceae</taxon>
        <taxon>Bangiales</taxon>
        <taxon>Bangiaceae</taxon>
        <taxon>Porphyra</taxon>
    </lineage>
</organism>
<accession>A0A1X6NKE9</accession>
<proteinExistence type="predicted"/>
<keyword evidence="4" id="KW-1185">Reference proteome</keyword>
<feature type="domain" description="UBL3-like ubiquitin" evidence="2">
    <location>
        <begin position="132"/>
        <end position="249"/>
    </location>
</feature>
<dbReference type="CDD" id="cd17039">
    <property type="entry name" value="Ubl_ubiquitin_like"/>
    <property type="match status" value="1"/>
</dbReference>
<evidence type="ECO:0000313" key="4">
    <source>
        <dbReference type="Proteomes" id="UP000218209"/>
    </source>
</evidence>
<feature type="compositionally biased region" description="Gly residues" evidence="1">
    <location>
        <begin position="38"/>
        <end position="48"/>
    </location>
</feature>
<evidence type="ECO:0000313" key="3">
    <source>
        <dbReference type="EMBL" id="OSX68833.1"/>
    </source>
</evidence>
<dbReference type="EMBL" id="KV920039">
    <property type="protein sequence ID" value="OSX68833.1"/>
    <property type="molecule type" value="Genomic_DNA"/>
</dbReference>
<name>A0A1X6NKE9_PORUM</name>
<feature type="region of interest" description="Disordered" evidence="1">
    <location>
        <begin position="1"/>
        <end position="48"/>
    </location>
</feature>
<dbReference type="SUPFAM" id="SSF54236">
    <property type="entry name" value="Ubiquitin-like"/>
    <property type="match status" value="1"/>
</dbReference>
<dbReference type="Gene3D" id="3.10.20.90">
    <property type="entry name" value="Phosphatidylinositol 3-kinase Catalytic Subunit, Chain A, domain 1"/>
    <property type="match status" value="1"/>
</dbReference>
<dbReference type="Pfam" id="PF13881">
    <property type="entry name" value="Rad60-SLD_2"/>
    <property type="match status" value="1"/>
</dbReference>
<dbReference type="InterPro" id="IPR029071">
    <property type="entry name" value="Ubiquitin-like_domsf"/>
</dbReference>
<dbReference type="AlphaFoldDB" id="A0A1X6NKE9"/>
<reference evidence="3 4" key="1">
    <citation type="submission" date="2017-03" db="EMBL/GenBank/DDBJ databases">
        <title>WGS assembly of Porphyra umbilicalis.</title>
        <authorList>
            <person name="Brawley S.H."/>
            <person name="Blouin N.A."/>
            <person name="Ficko-Blean E."/>
            <person name="Wheeler G.L."/>
            <person name="Lohr M."/>
            <person name="Goodson H.V."/>
            <person name="Jenkins J.W."/>
            <person name="Blaby-Haas C.E."/>
            <person name="Helliwell K.E."/>
            <person name="Chan C."/>
            <person name="Marriage T."/>
            <person name="Bhattacharya D."/>
            <person name="Klein A.S."/>
            <person name="Badis Y."/>
            <person name="Brodie J."/>
            <person name="Cao Y."/>
            <person name="Collen J."/>
            <person name="Dittami S.M."/>
            <person name="Gachon C.M."/>
            <person name="Green B.R."/>
            <person name="Karpowicz S."/>
            <person name="Kim J.W."/>
            <person name="Kudahl U."/>
            <person name="Lin S."/>
            <person name="Michel G."/>
            <person name="Mittag M."/>
            <person name="Olson B.J."/>
            <person name="Pangilinan J."/>
            <person name="Peng Y."/>
            <person name="Qiu H."/>
            <person name="Shu S."/>
            <person name="Singer J.T."/>
            <person name="Smith A.G."/>
            <person name="Sprecher B.N."/>
            <person name="Wagner V."/>
            <person name="Wang W."/>
            <person name="Wang Z.-Y."/>
            <person name="Yan J."/>
            <person name="Yarish C."/>
            <person name="Zoeuner-Riek S."/>
            <person name="Zhuang Y."/>
            <person name="Zou Y."/>
            <person name="Lindquist E.A."/>
            <person name="Grimwood J."/>
            <person name="Barry K."/>
            <person name="Rokhsar D.S."/>
            <person name="Schmutz J."/>
            <person name="Stiller J.W."/>
            <person name="Grossman A.R."/>
            <person name="Prochnik S.E."/>
        </authorList>
    </citation>
    <scope>NUCLEOTIDE SEQUENCE [LARGE SCALE GENOMIC DNA]</scope>
    <source>
        <strain evidence="3">4086291</strain>
    </source>
</reference>
<evidence type="ECO:0000259" key="2">
    <source>
        <dbReference type="Pfam" id="PF13881"/>
    </source>
</evidence>
<sequence length="251" mass="24208">MDVATARVDEPVPPPDASALLGGAAPGGAAGEPAATSGGDGGAVGGGASAAARPTLTVPAAVPAAAMPAAAVAPPPAAAAGASAAAPGPATAPAVGAVPVAVAAADDGDGTAGAGVAEAAAPTAGEAGLCTLRFLLANSTEFRISAPPETTIRDIKTQIITQHPPQVSDFLRASQLPPVVSTEEMRILHLGKFLDDPRKLADYSFAVGGNAPGDPTDGVTAVHLLCKPLKAAAEEAKERPPKGPGCCCSLM</sequence>
<gene>
    <name evidence="3" type="ORF">BU14_2192s0001</name>
</gene>
<evidence type="ECO:0000256" key="1">
    <source>
        <dbReference type="SAM" id="MobiDB-lite"/>
    </source>
</evidence>
<dbReference type="InterPro" id="IPR039540">
    <property type="entry name" value="UBL3-like_ubiquitin_dom"/>
</dbReference>
<protein>
    <recommendedName>
        <fullName evidence="2">UBL3-like ubiquitin domain-containing protein</fullName>
    </recommendedName>
</protein>
<dbReference type="OrthoDB" id="1043111at2759"/>
<dbReference type="Proteomes" id="UP000218209">
    <property type="component" value="Unassembled WGS sequence"/>
</dbReference>